<evidence type="ECO:0000256" key="2">
    <source>
        <dbReference type="ARBA" id="ARBA00022638"/>
    </source>
</evidence>
<dbReference type="EMBL" id="CP028324">
    <property type="protein sequence ID" value="AVR98463.1"/>
    <property type="molecule type" value="Genomic_DNA"/>
</dbReference>
<comment type="similarity">
    <text evidence="3">Belongs to the glycosyl hydrolase 24 family.</text>
</comment>
<dbReference type="GO" id="GO:0031640">
    <property type="term" value="P:killing of cells of another organism"/>
    <property type="evidence" value="ECO:0007669"/>
    <property type="project" value="UniProtKB-KW"/>
</dbReference>
<proteinExistence type="inferred from homology"/>
<evidence type="ECO:0000313" key="5">
    <source>
        <dbReference type="Proteomes" id="UP000240505"/>
    </source>
</evidence>
<dbReference type="Proteomes" id="UP000240505">
    <property type="component" value="Chromosome"/>
</dbReference>
<keyword evidence="2 3" id="KW-0081">Bacteriolytic enzyme</keyword>
<protein>
    <recommendedName>
        <fullName evidence="3">Lysozyme</fullName>
        <ecNumber evidence="3">3.2.1.17</ecNumber>
    </recommendedName>
</protein>
<dbReference type="Pfam" id="PF00959">
    <property type="entry name" value="Phage_lysozyme"/>
    <property type="match status" value="1"/>
</dbReference>
<dbReference type="GO" id="GO:0009253">
    <property type="term" value="P:peptidoglycan catabolic process"/>
    <property type="evidence" value="ECO:0007669"/>
    <property type="project" value="InterPro"/>
</dbReference>
<keyword evidence="1 3" id="KW-0929">Antimicrobial</keyword>
<dbReference type="SUPFAM" id="SSF53955">
    <property type="entry name" value="Lysozyme-like"/>
    <property type="match status" value="1"/>
</dbReference>
<dbReference type="OrthoDB" id="9005733at2"/>
<dbReference type="InterPro" id="IPR023347">
    <property type="entry name" value="Lysozyme_dom_sf"/>
</dbReference>
<organism evidence="4 5">
    <name type="scientific">Pseudoduganella armeniaca</name>
    <dbReference type="NCBI Taxonomy" id="2072590"/>
    <lineage>
        <taxon>Bacteria</taxon>
        <taxon>Pseudomonadati</taxon>
        <taxon>Pseudomonadota</taxon>
        <taxon>Betaproteobacteria</taxon>
        <taxon>Burkholderiales</taxon>
        <taxon>Oxalobacteraceae</taxon>
        <taxon>Telluria group</taxon>
        <taxon>Pseudoduganella</taxon>
    </lineage>
</organism>
<dbReference type="GO" id="GO:0042742">
    <property type="term" value="P:defense response to bacterium"/>
    <property type="evidence" value="ECO:0007669"/>
    <property type="project" value="UniProtKB-KW"/>
</dbReference>
<comment type="catalytic activity">
    <reaction evidence="3">
        <text>Hydrolysis of (1-&gt;4)-beta-linkages between N-acetylmuramic acid and N-acetyl-D-glucosamine residues in a peptidoglycan and between N-acetyl-D-glucosamine residues in chitodextrins.</text>
        <dbReference type="EC" id="3.2.1.17"/>
    </reaction>
</comment>
<reference evidence="4 5" key="1">
    <citation type="submission" date="2018-03" db="EMBL/GenBank/DDBJ databases">
        <title>Massilia armeniaca sp. nov., isolated from desert soil.</title>
        <authorList>
            <person name="Huang H."/>
            <person name="Ren M."/>
        </authorList>
    </citation>
    <scope>NUCLEOTIDE SEQUENCE [LARGE SCALE GENOMIC DNA]</scope>
    <source>
        <strain evidence="4 5">ZMN-3</strain>
    </source>
</reference>
<keyword evidence="5" id="KW-1185">Reference proteome</keyword>
<evidence type="ECO:0000313" key="4">
    <source>
        <dbReference type="EMBL" id="AVR98463.1"/>
    </source>
</evidence>
<dbReference type="InterPro" id="IPR051018">
    <property type="entry name" value="Bacteriophage_GH24"/>
</dbReference>
<evidence type="ECO:0000256" key="1">
    <source>
        <dbReference type="ARBA" id="ARBA00022529"/>
    </source>
</evidence>
<dbReference type="AlphaFoldDB" id="A0A2R4CFP5"/>
<dbReference type="EC" id="3.2.1.17" evidence="3"/>
<dbReference type="PANTHER" id="PTHR38107">
    <property type="match status" value="1"/>
</dbReference>
<keyword evidence="3" id="KW-0326">Glycosidase</keyword>
<dbReference type="PANTHER" id="PTHR38107:SF3">
    <property type="entry name" value="LYSOZYME RRRD-RELATED"/>
    <property type="match status" value="1"/>
</dbReference>
<sequence>MRMSPEAKVRMRNTERTEYRYYNDMGENRGHCTWGAGILAHRGVCTPEELTRVVSAAEVNAEFDRRVREAEATIHRNIHVALNQAQFDALVSFTYNAGPDGSADTYALINKNDFKGAGANMQKFIRVKVKTKTGTKKVIARGLVTRRAQESAPFLKSDADASAASN</sequence>
<dbReference type="GO" id="GO:0016998">
    <property type="term" value="P:cell wall macromolecule catabolic process"/>
    <property type="evidence" value="ECO:0007669"/>
    <property type="project" value="InterPro"/>
</dbReference>
<keyword evidence="3" id="KW-0378">Hydrolase</keyword>
<name>A0A2R4CFP5_9BURK</name>
<evidence type="ECO:0000256" key="3">
    <source>
        <dbReference type="RuleBase" id="RU003788"/>
    </source>
</evidence>
<gene>
    <name evidence="4" type="ORF">C9I28_24595</name>
</gene>
<dbReference type="KEGG" id="masz:C9I28_24595"/>
<dbReference type="Gene3D" id="1.10.530.40">
    <property type="match status" value="1"/>
</dbReference>
<accession>A0A2R4CFP5</accession>
<dbReference type="GO" id="GO:0003796">
    <property type="term" value="F:lysozyme activity"/>
    <property type="evidence" value="ECO:0007669"/>
    <property type="project" value="UniProtKB-EC"/>
</dbReference>
<dbReference type="InterPro" id="IPR002196">
    <property type="entry name" value="Glyco_hydro_24"/>
</dbReference>
<dbReference type="InterPro" id="IPR023346">
    <property type="entry name" value="Lysozyme-like_dom_sf"/>
</dbReference>